<sequence length="96" mass="10947">MPPSLSGLQLRGPHECSPRNCRYQQAPKRTTRFGAYFKIPRIICRITQSCSSVASFSNKSILFRVFSIRASIPHKISCCFSLIIPVVISCRLYYDM</sequence>
<accession>A0A8S5LU33</accession>
<name>A0A8S5LU33_9CAUD</name>
<dbReference type="EMBL" id="BK014734">
    <property type="protein sequence ID" value="DAD73335.1"/>
    <property type="molecule type" value="Genomic_DNA"/>
</dbReference>
<proteinExistence type="predicted"/>
<organism evidence="1">
    <name type="scientific">Siphoviridae sp. ctOIB27</name>
    <dbReference type="NCBI Taxonomy" id="2826308"/>
    <lineage>
        <taxon>Viruses</taxon>
        <taxon>Duplodnaviria</taxon>
        <taxon>Heunggongvirae</taxon>
        <taxon>Uroviricota</taxon>
        <taxon>Caudoviricetes</taxon>
    </lineage>
</organism>
<reference evidence="1" key="1">
    <citation type="journal article" date="2021" name="Proc. Natl. Acad. Sci. U.S.A.">
        <title>A Catalog of Tens of Thousands of Viruses from Human Metagenomes Reveals Hidden Associations with Chronic Diseases.</title>
        <authorList>
            <person name="Tisza M.J."/>
            <person name="Buck C.B."/>
        </authorList>
    </citation>
    <scope>NUCLEOTIDE SEQUENCE</scope>
    <source>
        <strain evidence="1">CtOIB27</strain>
    </source>
</reference>
<protein>
    <submittedName>
        <fullName evidence="1">Uncharacterized protein</fullName>
    </submittedName>
</protein>
<evidence type="ECO:0000313" key="1">
    <source>
        <dbReference type="EMBL" id="DAD73335.1"/>
    </source>
</evidence>